<gene>
    <name evidence="6" type="ORF">EB796_020853</name>
</gene>
<dbReference type="SUPFAM" id="SSF75304">
    <property type="entry name" value="Amidase signature (AS) enzymes"/>
    <property type="match status" value="1"/>
</dbReference>
<evidence type="ECO:0000313" key="7">
    <source>
        <dbReference type="Proteomes" id="UP000593567"/>
    </source>
</evidence>
<evidence type="ECO:0000313" key="6">
    <source>
        <dbReference type="EMBL" id="KAF6020816.1"/>
    </source>
</evidence>
<organism evidence="6 7">
    <name type="scientific">Bugula neritina</name>
    <name type="common">Brown bryozoan</name>
    <name type="synonym">Sertularia neritina</name>
    <dbReference type="NCBI Taxonomy" id="10212"/>
    <lineage>
        <taxon>Eukaryota</taxon>
        <taxon>Metazoa</taxon>
        <taxon>Spiralia</taxon>
        <taxon>Lophotrochozoa</taxon>
        <taxon>Bryozoa</taxon>
        <taxon>Gymnolaemata</taxon>
        <taxon>Cheilostomatida</taxon>
        <taxon>Flustrina</taxon>
        <taxon>Buguloidea</taxon>
        <taxon>Bugulidae</taxon>
        <taxon>Bugula</taxon>
    </lineage>
</organism>
<evidence type="ECO:0000256" key="2">
    <source>
        <dbReference type="ARBA" id="ARBA00022801"/>
    </source>
</evidence>
<feature type="active site" description="Charge relay system" evidence="3">
    <location>
        <position position="233"/>
    </location>
</feature>
<dbReference type="InterPro" id="IPR052096">
    <property type="entry name" value="Endocannabinoid_amidase"/>
</dbReference>
<evidence type="ECO:0000256" key="3">
    <source>
        <dbReference type="PIRSR" id="PIRSR001221-1"/>
    </source>
</evidence>
<feature type="active site" description="Charge relay system" evidence="3">
    <location>
        <position position="158"/>
    </location>
</feature>
<proteinExistence type="inferred from homology"/>
<evidence type="ECO:0000256" key="4">
    <source>
        <dbReference type="PIRSR" id="PIRSR001221-2"/>
    </source>
</evidence>
<accession>A0A7J7J590</accession>
<dbReference type="PANTHER" id="PTHR45847:SF6">
    <property type="entry name" value="FATTY ACID AMIDE HYDROLASE"/>
    <property type="match status" value="1"/>
</dbReference>
<comment type="caution">
    <text evidence="6">The sequence shown here is derived from an EMBL/GenBank/DDBJ whole genome shotgun (WGS) entry which is preliminary data.</text>
</comment>
<evidence type="ECO:0000259" key="5">
    <source>
        <dbReference type="Pfam" id="PF01425"/>
    </source>
</evidence>
<dbReference type="OrthoDB" id="6428749at2759"/>
<dbReference type="PROSITE" id="PS00571">
    <property type="entry name" value="AMIDASES"/>
    <property type="match status" value="1"/>
</dbReference>
<dbReference type="Pfam" id="PF01425">
    <property type="entry name" value="Amidase"/>
    <property type="match status" value="1"/>
</dbReference>
<dbReference type="EMBL" id="VXIV02003143">
    <property type="protein sequence ID" value="KAF6020816.1"/>
    <property type="molecule type" value="Genomic_DNA"/>
</dbReference>
<name>A0A7J7J590_BUGNE</name>
<reference evidence="6" key="1">
    <citation type="submission" date="2020-06" db="EMBL/GenBank/DDBJ databases">
        <title>Draft genome of Bugula neritina, a colonial animal packing powerful symbionts and potential medicines.</title>
        <authorList>
            <person name="Rayko M."/>
        </authorList>
    </citation>
    <scope>NUCLEOTIDE SEQUENCE [LARGE SCALE GENOMIC DNA]</scope>
    <source>
        <strain evidence="6">Kwan_BN1</strain>
    </source>
</reference>
<dbReference type="PANTHER" id="PTHR45847">
    <property type="entry name" value="FATTY ACID AMIDE HYDROLASE"/>
    <property type="match status" value="1"/>
</dbReference>
<feature type="binding site" evidence="4">
    <location>
        <position position="207"/>
    </location>
    <ligand>
        <name>substrate</name>
    </ligand>
</feature>
<feature type="active site" description="Acyl-ester intermediate" evidence="3">
    <location>
        <position position="257"/>
    </location>
</feature>
<dbReference type="InterPro" id="IPR020556">
    <property type="entry name" value="Amidase_CS"/>
</dbReference>
<keyword evidence="2" id="KW-0378">Hydrolase</keyword>
<dbReference type="AlphaFoldDB" id="A0A7J7J590"/>
<dbReference type="PIRSF" id="PIRSF001221">
    <property type="entry name" value="Amidase_fungi"/>
    <property type="match status" value="1"/>
</dbReference>
<feature type="domain" description="Amidase" evidence="5">
    <location>
        <begin position="105"/>
        <end position="582"/>
    </location>
</feature>
<dbReference type="GO" id="GO:0004040">
    <property type="term" value="F:amidase activity"/>
    <property type="evidence" value="ECO:0007669"/>
    <property type="project" value="TreeGrafter"/>
</dbReference>
<protein>
    <submittedName>
        <fullName evidence="6">FAAH</fullName>
    </submittedName>
</protein>
<dbReference type="InterPro" id="IPR036928">
    <property type="entry name" value="AS_sf"/>
</dbReference>
<dbReference type="InterPro" id="IPR023631">
    <property type="entry name" value="Amidase_dom"/>
</dbReference>
<dbReference type="Gene3D" id="3.90.1300.10">
    <property type="entry name" value="Amidase signature (AS) domain"/>
    <property type="match status" value="1"/>
</dbReference>
<evidence type="ECO:0000256" key="1">
    <source>
        <dbReference type="ARBA" id="ARBA00009199"/>
    </source>
</evidence>
<dbReference type="GO" id="GO:0009062">
    <property type="term" value="P:fatty acid catabolic process"/>
    <property type="evidence" value="ECO:0007669"/>
    <property type="project" value="TreeGrafter"/>
</dbReference>
<dbReference type="GO" id="GO:0017064">
    <property type="term" value="F:fatty acid amide hydrolase activity"/>
    <property type="evidence" value="ECO:0007669"/>
    <property type="project" value="TreeGrafter"/>
</dbReference>
<feature type="binding site" evidence="4">
    <location>
        <position position="233"/>
    </location>
    <ligand>
        <name>substrate</name>
    </ligand>
</feature>
<feature type="binding site" evidence="4">
    <location>
        <begin position="254"/>
        <end position="257"/>
    </location>
    <ligand>
        <name>substrate</name>
    </ligand>
</feature>
<keyword evidence="7" id="KW-1185">Reference proteome</keyword>
<comment type="similarity">
    <text evidence="1">Belongs to the amidase family.</text>
</comment>
<dbReference type="Proteomes" id="UP000593567">
    <property type="component" value="Unassembled WGS sequence"/>
</dbReference>
<sequence>MSPFLYHSAAWLKEQVGSDPKRGTAMLVASVSVPVLTAFMVRTYRRRSLLRQRKEYVAEMECQMRSKEQEVASRISAERAKEITSLSFTELQSKLQKGELSCIEVLYAYQRVAFTENVQLNFIVQPVLEAEDMARRLDSLDAEARKKLPLFGIPISVKENYNMRGYKSTAGLSNLISKTCSETSGFVQALIDAGAVPFIRTNIPQTMMSLGAHNPIYGQTRNPLDLARSPGGSSSGESAAIASGSSIIGLGSDIGGSVRIPAAWCGITALKPTAGRFSVLNLTSAVKGQSGVKGTSGLMAREVDALVEFTKVVTSDFQFQVDMSIPRQYFKEEEYLSTKPLTIGYSRYWAPIEATQSIQNAVTRAAVELSKQGHKVVEWDLPEFPDSMARMAVQAYFGDGGVQIVKNIANDDVSYVIQTTMRALTVSNRLKQTVAAVAQKLIPQDWRYKFLTGLAGAKDVNEWFELQNNIAQYRKLWIDDWNRKGIDVLLAPAVPIPAEFISPKKGCSAAAGAYVYLLNLVNFPAGVVPFGKITPEDEANDFKNYPNQDLMQRRLKENIKGSTGLPLSVQCVALPYREEMCLRVMNLISKLQ</sequence>